<keyword evidence="3 8" id="KW-0489">Methyltransferase</keyword>
<dbReference type="InterPro" id="IPR002052">
    <property type="entry name" value="DNA_methylase_N6_adenine_CS"/>
</dbReference>
<dbReference type="AlphaFoldDB" id="U2E851"/>
<dbReference type="InterPro" id="IPR029063">
    <property type="entry name" value="SAM-dependent_MTases_sf"/>
</dbReference>
<dbReference type="Proteomes" id="UP000006242">
    <property type="component" value="Unassembled WGS sequence"/>
</dbReference>
<feature type="domain" description="DNA methylase N-4/N-6" evidence="7">
    <location>
        <begin position="123"/>
        <end position="440"/>
    </location>
</feature>
<sequence>MEKLDSKTDGASQDIVADNIDKLRELFPDAFTESSDADGPRWKVDFDALKACLGEYVEDERERYSFTWNGKARARRIAQTPSTGTLRPCPEESVNWDTTQNLFIEGDNLEVLKLLQKPYHKQVKMIYIDPPYNTGGEFIYPDRFQDNLDTYLRYTGQVDGNGFKTSSNSESAGRYHTNWLNMMYPRLRLARNLLKDDGVIFVSIDDHEVQNLRQIMDDIFGPENFIATAIWQKVYAPKSSARHFSEDHDYIMIYARSHDEWMPELLPRTEEQNSVYKNPDDDPRGRWRPNNLAARNYYSKGSYPITCPSGRVIEGPPSGSYWRISKEKLIDLDNDNRIYWGKDGNNVPAPKIFLSEVRQGRVPQTLWSYSEVGHTQKAKRELLERLKFQSSETVFDTPKPTNLIKQMLRIGTKSGEQAIVLDFFAGSATLGDATMQLNAEDEGDRRYILVQLPEQTDAEDYATIADMGKARLRAAMESIGKDDDKPHATTTDLGFKAFKLSDSNIVPWAPGTDDLKTSLFDSVDNIRHDRSEADVLSELLLKYGLDLAVPIEERDINGKTVHIIGAGALVVCLADAVDLELVNGIAALKTELTPEVMRVVFKDNGFANDVVKTNAVQILRQAGVEDVKSL</sequence>
<dbReference type="RefSeq" id="WP_006911891.1">
    <property type="nucleotide sequence ID" value="NZ_AFNV02000006.1"/>
</dbReference>
<evidence type="ECO:0000256" key="1">
    <source>
        <dbReference type="ARBA" id="ARBA00006594"/>
    </source>
</evidence>
<dbReference type="PRINTS" id="PR00506">
    <property type="entry name" value="D21N6MTFRASE"/>
</dbReference>
<keyword evidence="4 8" id="KW-0808">Transferase</keyword>
<dbReference type="GO" id="GO:0032259">
    <property type="term" value="P:methylation"/>
    <property type="evidence" value="ECO:0007669"/>
    <property type="project" value="UniProtKB-KW"/>
</dbReference>
<dbReference type="GO" id="GO:0003677">
    <property type="term" value="F:DNA binding"/>
    <property type="evidence" value="ECO:0007669"/>
    <property type="project" value="InterPro"/>
</dbReference>
<dbReference type="InterPro" id="IPR002295">
    <property type="entry name" value="N4/N6-MTase_EcoPI_Mod-like"/>
</dbReference>
<evidence type="ECO:0000256" key="5">
    <source>
        <dbReference type="ARBA" id="ARBA00022691"/>
    </source>
</evidence>
<dbReference type="GO" id="GO:0008170">
    <property type="term" value="F:N-methyltransferase activity"/>
    <property type="evidence" value="ECO:0007669"/>
    <property type="project" value="InterPro"/>
</dbReference>
<comment type="caution">
    <text evidence="8">The sequence shown here is derived from an EMBL/GenBank/DDBJ whole genome shotgun (WGS) entry which is preliminary data.</text>
</comment>
<protein>
    <recommendedName>
        <fullName evidence="2">site-specific DNA-methyltransferase (adenine-specific)</fullName>
        <ecNumber evidence="2">2.1.1.72</ecNumber>
    </recommendedName>
</protein>
<keyword evidence="9" id="KW-1185">Reference proteome</keyword>
<evidence type="ECO:0000256" key="2">
    <source>
        <dbReference type="ARBA" id="ARBA00011900"/>
    </source>
</evidence>
<comment type="similarity">
    <text evidence="1">Belongs to the N(4)/N(6)-methyltransferase family.</text>
</comment>
<name>U2E851_9GAMM</name>
<evidence type="ECO:0000256" key="4">
    <source>
        <dbReference type="ARBA" id="ARBA00022679"/>
    </source>
</evidence>
<evidence type="ECO:0000256" key="6">
    <source>
        <dbReference type="ARBA" id="ARBA00047942"/>
    </source>
</evidence>
<dbReference type="EC" id="2.1.1.72" evidence="2"/>
<dbReference type="Gene3D" id="3.40.50.150">
    <property type="entry name" value="Vaccinia Virus protein VP39"/>
    <property type="match status" value="1"/>
</dbReference>
<dbReference type="SUPFAM" id="SSF53335">
    <property type="entry name" value="S-adenosyl-L-methionine-dependent methyltransferases"/>
    <property type="match status" value="1"/>
</dbReference>
<organism evidence="8 9">
    <name type="scientific">Salinisphaera shabanensis E1L3A</name>
    <dbReference type="NCBI Taxonomy" id="1033802"/>
    <lineage>
        <taxon>Bacteria</taxon>
        <taxon>Pseudomonadati</taxon>
        <taxon>Pseudomonadota</taxon>
        <taxon>Gammaproteobacteria</taxon>
        <taxon>Salinisphaerales</taxon>
        <taxon>Salinisphaeraceae</taxon>
        <taxon>Salinisphaera</taxon>
    </lineage>
</organism>
<gene>
    <name evidence="8" type="ORF">SSPSH_001071</name>
</gene>
<keyword evidence="5" id="KW-0949">S-adenosyl-L-methionine</keyword>
<dbReference type="GO" id="GO:0009007">
    <property type="term" value="F:site-specific DNA-methyltransferase (adenine-specific) activity"/>
    <property type="evidence" value="ECO:0007669"/>
    <property type="project" value="UniProtKB-EC"/>
</dbReference>
<dbReference type="EMBL" id="AFNV02000006">
    <property type="protein sequence ID" value="ERJ19906.1"/>
    <property type="molecule type" value="Genomic_DNA"/>
</dbReference>
<evidence type="ECO:0000259" key="7">
    <source>
        <dbReference type="Pfam" id="PF01555"/>
    </source>
</evidence>
<dbReference type="InterPro" id="IPR002941">
    <property type="entry name" value="DNA_methylase_N4/N6"/>
</dbReference>
<evidence type="ECO:0000256" key="3">
    <source>
        <dbReference type="ARBA" id="ARBA00022603"/>
    </source>
</evidence>
<proteinExistence type="inferred from homology"/>
<dbReference type="Pfam" id="PF01555">
    <property type="entry name" value="N6_N4_Mtase"/>
    <property type="match status" value="1"/>
</dbReference>
<dbReference type="PIRSF" id="PIRSF015855">
    <property type="entry name" value="TypeIII_Mtase_mKpnI"/>
    <property type="match status" value="1"/>
</dbReference>
<dbReference type="eggNOG" id="COG2189">
    <property type="taxonomic scope" value="Bacteria"/>
</dbReference>
<dbReference type="OrthoDB" id="9816043at2"/>
<reference evidence="8 9" key="2">
    <citation type="journal article" date="2013" name="PLoS ONE">
        <title>INDIGO - INtegrated Data Warehouse of MIcrobial GenOmes with Examples from the Red Sea Extremophiles.</title>
        <authorList>
            <person name="Alam I."/>
            <person name="Antunes A."/>
            <person name="Kamau A.A."/>
            <person name="Ba Alawi W."/>
            <person name="Kalkatawi M."/>
            <person name="Stingl U."/>
            <person name="Bajic V.B."/>
        </authorList>
    </citation>
    <scope>NUCLEOTIDE SEQUENCE [LARGE SCALE GENOMIC DNA]</scope>
    <source>
        <strain evidence="8 9">E1L3A</strain>
    </source>
</reference>
<reference evidence="8 9" key="1">
    <citation type="journal article" date="2011" name="J. Bacteriol.">
        <title>Genome sequence of Salinisphaera shabanensis, a gammaproteobacterium from the harsh, variable environment of the brine-seawater interface of the Shaban Deep in the Red Sea.</title>
        <authorList>
            <person name="Antunes A."/>
            <person name="Alam I."/>
            <person name="Bajic V.B."/>
            <person name="Stingl U."/>
        </authorList>
    </citation>
    <scope>NUCLEOTIDE SEQUENCE [LARGE SCALE GENOMIC DNA]</scope>
    <source>
        <strain evidence="8 9">E1L3A</strain>
    </source>
</reference>
<comment type="catalytic activity">
    <reaction evidence="6">
        <text>a 2'-deoxyadenosine in DNA + S-adenosyl-L-methionine = an N(6)-methyl-2'-deoxyadenosine in DNA + S-adenosyl-L-homocysteine + H(+)</text>
        <dbReference type="Rhea" id="RHEA:15197"/>
        <dbReference type="Rhea" id="RHEA-COMP:12418"/>
        <dbReference type="Rhea" id="RHEA-COMP:12419"/>
        <dbReference type="ChEBI" id="CHEBI:15378"/>
        <dbReference type="ChEBI" id="CHEBI:57856"/>
        <dbReference type="ChEBI" id="CHEBI:59789"/>
        <dbReference type="ChEBI" id="CHEBI:90615"/>
        <dbReference type="ChEBI" id="CHEBI:90616"/>
        <dbReference type="EC" id="2.1.1.72"/>
    </reaction>
</comment>
<dbReference type="PROSITE" id="PS00092">
    <property type="entry name" value="N6_MTASE"/>
    <property type="match status" value="1"/>
</dbReference>
<evidence type="ECO:0000313" key="8">
    <source>
        <dbReference type="EMBL" id="ERJ19906.1"/>
    </source>
</evidence>
<evidence type="ECO:0000313" key="9">
    <source>
        <dbReference type="Proteomes" id="UP000006242"/>
    </source>
</evidence>
<accession>U2E851</accession>
<dbReference type="STRING" id="1033802.SSPSH_001071"/>